<dbReference type="RefSeq" id="WP_284398945.1">
    <property type="nucleotide sequence ID" value="NZ_BSNQ01000003.1"/>
</dbReference>
<feature type="signal peptide" evidence="1">
    <location>
        <begin position="1"/>
        <end position="19"/>
    </location>
</feature>
<comment type="caution">
    <text evidence="2">The sequence shown here is derived from an EMBL/GenBank/DDBJ whole genome shotgun (WGS) entry which is preliminary data.</text>
</comment>
<name>A0ABW8IT97_9GAMM</name>
<evidence type="ECO:0000256" key="1">
    <source>
        <dbReference type="SAM" id="SignalP"/>
    </source>
</evidence>
<protein>
    <submittedName>
        <fullName evidence="2">Uncharacterized protein</fullName>
    </submittedName>
</protein>
<gene>
    <name evidence="2" type="ORF">ISP13_04400</name>
</gene>
<feature type="chain" id="PRO_5046127634" evidence="1">
    <location>
        <begin position="20"/>
        <end position="184"/>
    </location>
</feature>
<dbReference type="Proteomes" id="UP001620405">
    <property type="component" value="Unassembled WGS sequence"/>
</dbReference>
<keyword evidence="3" id="KW-1185">Reference proteome</keyword>
<dbReference type="EMBL" id="JADIKG010000011">
    <property type="protein sequence ID" value="MFK2872763.1"/>
    <property type="molecule type" value="Genomic_DNA"/>
</dbReference>
<evidence type="ECO:0000313" key="3">
    <source>
        <dbReference type="Proteomes" id="UP001620405"/>
    </source>
</evidence>
<proteinExistence type="predicted"/>
<organism evidence="2 3">
    <name type="scientific">Dyella lipolytica</name>
    <dbReference type="NCBI Taxonomy" id="1867835"/>
    <lineage>
        <taxon>Bacteria</taxon>
        <taxon>Pseudomonadati</taxon>
        <taxon>Pseudomonadota</taxon>
        <taxon>Gammaproteobacteria</taxon>
        <taxon>Lysobacterales</taxon>
        <taxon>Rhodanobacteraceae</taxon>
        <taxon>Dyella</taxon>
    </lineage>
</organism>
<reference evidence="2 3" key="1">
    <citation type="submission" date="2020-10" db="EMBL/GenBank/DDBJ databases">
        <title>Phylogeny of dyella-like bacteria.</title>
        <authorList>
            <person name="Fu J."/>
        </authorList>
    </citation>
    <scope>NUCLEOTIDE SEQUENCE [LARGE SCALE GENOMIC DNA]</scope>
    <source>
        <strain evidence="2 3">DHOB07</strain>
    </source>
</reference>
<evidence type="ECO:0000313" key="2">
    <source>
        <dbReference type="EMBL" id="MFK2872763.1"/>
    </source>
</evidence>
<keyword evidence="1" id="KW-0732">Signal</keyword>
<sequence length="184" mass="19075">MRRCSLLLWLGLVPGIVFALPAEPPQVVVRGTVTTDSGEHPAWFTLICTQGAGAALSLQLTLGIDSAPGFPFDAYEGPHAPASYQPSAQLQVGKQRFAAATVAGWRSGDVDSAYVFGIATEPGRRNTATGVAAALGKPGATLTWVQVSGNLQTPPLVAQFAPDATQINALKSIAAPCLPGRRRG</sequence>
<accession>A0ABW8IT97</accession>